<gene>
    <name evidence="2" type="ORF">SAMN05216233_105136</name>
</gene>
<evidence type="ECO:0000313" key="2">
    <source>
        <dbReference type="EMBL" id="SCY21245.1"/>
    </source>
</evidence>
<feature type="transmembrane region" description="Helical" evidence="1">
    <location>
        <begin position="109"/>
        <end position="132"/>
    </location>
</feature>
<evidence type="ECO:0000313" key="3">
    <source>
        <dbReference type="Proteomes" id="UP000198870"/>
    </source>
</evidence>
<feature type="transmembrane region" description="Helical" evidence="1">
    <location>
        <begin position="68"/>
        <end position="89"/>
    </location>
</feature>
<dbReference type="AlphaFoldDB" id="A0A1G5E309"/>
<dbReference type="RefSeq" id="WP_092210306.1">
    <property type="nucleotide sequence ID" value="NZ_FMUX01000005.1"/>
</dbReference>
<feature type="transmembrane region" description="Helical" evidence="1">
    <location>
        <begin position="180"/>
        <end position="204"/>
    </location>
</feature>
<accession>A0A1G5E309</accession>
<feature type="transmembrane region" description="Helical" evidence="1">
    <location>
        <begin position="43"/>
        <end position="62"/>
    </location>
</feature>
<evidence type="ECO:0000256" key="1">
    <source>
        <dbReference type="SAM" id="Phobius"/>
    </source>
</evidence>
<dbReference type="Proteomes" id="UP000198870">
    <property type="component" value="Unassembled WGS sequence"/>
</dbReference>
<feature type="transmembrane region" description="Helical" evidence="1">
    <location>
        <begin position="152"/>
        <end position="173"/>
    </location>
</feature>
<dbReference type="EMBL" id="FMUX01000005">
    <property type="protein sequence ID" value="SCY21245.1"/>
    <property type="molecule type" value="Genomic_DNA"/>
</dbReference>
<keyword evidence="1" id="KW-1133">Transmembrane helix</keyword>
<keyword evidence="1" id="KW-0812">Transmembrane</keyword>
<proteinExistence type="predicted"/>
<keyword evidence="1" id="KW-0472">Membrane</keyword>
<sequence>MTAYEYLGYALLLFFINYGSSRIVFMLYRVCLSKRVGFWLPVWCKRLLFVVLGAFVLQKIALKSGAPYLEPVLVVSGISYGLTWARIFIKTVVHRFRGGMDTYPGIKRWMLKGLFEHVCAVCLGVVSALWVMGSNPLAGVTFFPGNNPFATFFLLNAYGVSGIYMLCGIIYIVVSSRSTLLLRGFGVLMGMLALGYGIALGAVLILCSKAIAGLLVAFSGLFLFMFLENSKGTSSPLPMIIPVFVILSVFSGVGLMVSGME</sequence>
<feature type="transmembrane region" description="Helical" evidence="1">
    <location>
        <begin position="6"/>
        <end position="31"/>
    </location>
</feature>
<reference evidence="2 3" key="1">
    <citation type="submission" date="2016-10" db="EMBL/GenBank/DDBJ databases">
        <authorList>
            <person name="de Groot N.N."/>
        </authorList>
    </citation>
    <scope>NUCLEOTIDE SEQUENCE [LARGE SCALE GENOMIC DNA]</scope>
    <source>
        <strain evidence="2 3">AA1</strain>
    </source>
</reference>
<protein>
    <submittedName>
        <fullName evidence="2">Uncharacterized protein</fullName>
    </submittedName>
</protein>
<name>A0A1G5E309_9BACT</name>
<keyword evidence="3" id="KW-1185">Reference proteome</keyword>
<organism evidence="2 3">
    <name type="scientific">Desulfoluna spongiiphila</name>
    <dbReference type="NCBI Taxonomy" id="419481"/>
    <lineage>
        <taxon>Bacteria</taxon>
        <taxon>Pseudomonadati</taxon>
        <taxon>Thermodesulfobacteriota</taxon>
        <taxon>Desulfobacteria</taxon>
        <taxon>Desulfobacterales</taxon>
        <taxon>Desulfolunaceae</taxon>
        <taxon>Desulfoluna</taxon>
    </lineage>
</organism>
<feature type="transmembrane region" description="Helical" evidence="1">
    <location>
        <begin position="210"/>
        <end position="227"/>
    </location>
</feature>
<dbReference type="STRING" id="419481.SAMN05216233_105136"/>
<feature type="transmembrane region" description="Helical" evidence="1">
    <location>
        <begin position="239"/>
        <end position="260"/>
    </location>
</feature>